<dbReference type="Proteomes" id="UP000656042">
    <property type="component" value="Unassembled WGS sequence"/>
</dbReference>
<dbReference type="SUPFAM" id="SSF53850">
    <property type="entry name" value="Periplasmic binding protein-like II"/>
    <property type="match status" value="1"/>
</dbReference>
<comment type="subcellular location">
    <subcellularLocation>
        <location evidence="1">Periplasm</location>
    </subcellularLocation>
</comment>
<dbReference type="PANTHER" id="PTHR30024:SF47">
    <property type="entry name" value="TAURINE-BINDING PERIPLASMIC PROTEIN"/>
    <property type="match status" value="1"/>
</dbReference>
<dbReference type="RefSeq" id="WP_189079513.1">
    <property type="nucleotide sequence ID" value="NZ_BMMX01000009.1"/>
</dbReference>
<reference evidence="6" key="2">
    <citation type="submission" date="2020-09" db="EMBL/GenBank/DDBJ databases">
        <authorList>
            <person name="Sun Q."/>
            <person name="Zhou Y."/>
        </authorList>
    </citation>
    <scope>NUCLEOTIDE SEQUENCE</scope>
    <source>
        <strain evidence="6">CGMCC 4.7299</strain>
    </source>
</reference>
<dbReference type="InterPro" id="IPR015168">
    <property type="entry name" value="SsuA/THI5"/>
</dbReference>
<feature type="chain" id="PRO_5039730383" evidence="4">
    <location>
        <begin position="22"/>
        <end position="324"/>
    </location>
</feature>
<evidence type="ECO:0000313" key="6">
    <source>
        <dbReference type="EMBL" id="GGK91622.1"/>
    </source>
</evidence>
<gene>
    <name evidence="6" type="primary">ssuA</name>
    <name evidence="6" type="ORF">GCM10012284_26880</name>
</gene>
<accession>A0A8J3C0E8</accession>
<dbReference type="Gene3D" id="3.40.190.10">
    <property type="entry name" value="Periplasmic binding protein-like II"/>
    <property type="match status" value="2"/>
</dbReference>
<dbReference type="PROSITE" id="PS51257">
    <property type="entry name" value="PROKAR_LIPOPROTEIN"/>
    <property type="match status" value="1"/>
</dbReference>
<comment type="caution">
    <text evidence="6">The sequence shown here is derived from an EMBL/GenBank/DDBJ whole genome shotgun (WGS) entry which is preliminary data.</text>
</comment>
<feature type="domain" description="Solute-binding protein family 3/N-terminal" evidence="5">
    <location>
        <begin position="37"/>
        <end position="268"/>
    </location>
</feature>
<sequence>MKVRRRVAAATALLLAAVAGCDSGTSTGSDSGLEKDTVVVAALPLLDVAALHIAMARRMFQAEGLTVKVQPVAQSLAALPALQNGQVDVIAGANYVTFLQAHAQGTLKLKIIADGAAQAPRFMRLLVAPDSPIRTPADLAGRTVAVNILNNIQSLTLNEILTAEGVDPSTVKYRAVPFPLMDKALAGGDVDAVHTGEPFGTVIERRLKARMVVDGGGPPVTGLPVSGYVSSAEFVTKYPRTAAAFQRAIEKAQALAAADRSAVERVLPSYAKVDEQTATALTLPGYPAAPDAARMRRLIGLMVKQGLLKADIDPAGLIFTPAAR</sequence>
<evidence type="ECO:0000256" key="2">
    <source>
        <dbReference type="ARBA" id="ARBA00010742"/>
    </source>
</evidence>
<dbReference type="InterPro" id="IPR001638">
    <property type="entry name" value="Solute-binding_3/MltF_N"/>
</dbReference>
<evidence type="ECO:0000259" key="5">
    <source>
        <dbReference type="SMART" id="SM00062"/>
    </source>
</evidence>
<name>A0A8J3C0E8_9ACTN</name>
<keyword evidence="7" id="KW-1185">Reference proteome</keyword>
<evidence type="ECO:0000313" key="7">
    <source>
        <dbReference type="Proteomes" id="UP000656042"/>
    </source>
</evidence>
<dbReference type="AlphaFoldDB" id="A0A8J3C0E8"/>
<evidence type="ECO:0000256" key="1">
    <source>
        <dbReference type="ARBA" id="ARBA00004418"/>
    </source>
</evidence>
<dbReference type="EMBL" id="BMMX01000009">
    <property type="protein sequence ID" value="GGK91622.1"/>
    <property type="molecule type" value="Genomic_DNA"/>
</dbReference>
<dbReference type="SMART" id="SM00062">
    <property type="entry name" value="PBPb"/>
    <property type="match status" value="1"/>
</dbReference>
<dbReference type="PANTHER" id="PTHR30024">
    <property type="entry name" value="ALIPHATIC SULFONATES-BINDING PROTEIN-RELATED"/>
    <property type="match status" value="1"/>
</dbReference>
<protein>
    <submittedName>
        <fullName evidence="6">Sulfonate ABC transporter substrate-binding protein</fullName>
    </submittedName>
</protein>
<evidence type="ECO:0000256" key="3">
    <source>
        <dbReference type="ARBA" id="ARBA00022729"/>
    </source>
</evidence>
<proteinExistence type="inferred from homology"/>
<dbReference type="GO" id="GO:0042597">
    <property type="term" value="C:periplasmic space"/>
    <property type="evidence" value="ECO:0007669"/>
    <property type="project" value="UniProtKB-SubCell"/>
</dbReference>
<reference evidence="6" key="1">
    <citation type="journal article" date="2014" name="Int. J. Syst. Evol. Microbiol.">
        <title>Complete genome sequence of Corynebacterium casei LMG S-19264T (=DSM 44701T), isolated from a smear-ripened cheese.</title>
        <authorList>
            <consortium name="US DOE Joint Genome Institute (JGI-PGF)"/>
            <person name="Walter F."/>
            <person name="Albersmeier A."/>
            <person name="Kalinowski J."/>
            <person name="Ruckert C."/>
        </authorList>
    </citation>
    <scope>NUCLEOTIDE SEQUENCE</scope>
    <source>
        <strain evidence="6">CGMCC 4.7299</strain>
    </source>
</reference>
<organism evidence="6 7">
    <name type="scientific">Mangrovihabitans endophyticus</name>
    <dbReference type="NCBI Taxonomy" id="1751298"/>
    <lineage>
        <taxon>Bacteria</taxon>
        <taxon>Bacillati</taxon>
        <taxon>Actinomycetota</taxon>
        <taxon>Actinomycetes</taxon>
        <taxon>Micromonosporales</taxon>
        <taxon>Micromonosporaceae</taxon>
        <taxon>Mangrovihabitans</taxon>
    </lineage>
</organism>
<dbReference type="Pfam" id="PF09084">
    <property type="entry name" value="NMT1"/>
    <property type="match status" value="1"/>
</dbReference>
<comment type="similarity">
    <text evidence="2">Belongs to the bacterial solute-binding protein SsuA/TauA family.</text>
</comment>
<feature type="signal peptide" evidence="4">
    <location>
        <begin position="1"/>
        <end position="21"/>
    </location>
</feature>
<keyword evidence="3 4" id="KW-0732">Signal</keyword>
<evidence type="ECO:0000256" key="4">
    <source>
        <dbReference type="SAM" id="SignalP"/>
    </source>
</evidence>